<gene>
    <name evidence="2" type="ORF">GRI89_14130</name>
</gene>
<dbReference type="OrthoDB" id="9780884at2"/>
<proteinExistence type="predicted"/>
<comment type="caution">
    <text evidence="2">The sequence shown here is derived from an EMBL/GenBank/DDBJ whole genome shotgun (WGS) entry which is preliminary data.</text>
</comment>
<dbReference type="AlphaFoldDB" id="A0A6I4SZ70"/>
<evidence type="ECO:0000313" key="3">
    <source>
        <dbReference type="Proteomes" id="UP000433652"/>
    </source>
</evidence>
<accession>A0A6I4SZ70</accession>
<dbReference type="InterPro" id="IPR051158">
    <property type="entry name" value="Metallophosphoesterase_sf"/>
</dbReference>
<dbReference type="Proteomes" id="UP000433652">
    <property type="component" value="Unassembled WGS sequence"/>
</dbReference>
<dbReference type="Pfam" id="PF00149">
    <property type="entry name" value="Metallophos"/>
    <property type="match status" value="1"/>
</dbReference>
<evidence type="ECO:0000313" key="2">
    <source>
        <dbReference type="EMBL" id="MXO60679.1"/>
    </source>
</evidence>
<keyword evidence="3" id="KW-1185">Reference proteome</keyword>
<dbReference type="EMBL" id="WTYM01000055">
    <property type="protein sequence ID" value="MXO60679.1"/>
    <property type="molecule type" value="Genomic_DNA"/>
</dbReference>
<dbReference type="InterPro" id="IPR004843">
    <property type="entry name" value="Calcineurin-like_PHP"/>
</dbReference>
<feature type="domain" description="Calcineurin-like phosphoesterase" evidence="1">
    <location>
        <begin position="59"/>
        <end position="222"/>
    </location>
</feature>
<dbReference type="PANTHER" id="PTHR31302:SF0">
    <property type="entry name" value="TRANSMEMBRANE PROTEIN WITH METALLOPHOSPHOESTERASE DOMAIN"/>
    <property type="match status" value="1"/>
</dbReference>
<dbReference type="InterPro" id="IPR029052">
    <property type="entry name" value="Metallo-depent_PP-like"/>
</dbReference>
<dbReference type="RefSeq" id="WP_159796995.1">
    <property type="nucleotide sequence ID" value="NZ_WTYM01000055.1"/>
</dbReference>
<reference evidence="2 3" key="1">
    <citation type="submission" date="2019-12" db="EMBL/GenBank/DDBJ databases">
        <title>Genomic-based taxomic classification of the family Erythrobacteraceae.</title>
        <authorList>
            <person name="Xu L."/>
        </authorList>
    </citation>
    <scope>NUCLEOTIDE SEQUENCE [LARGE SCALE GENOMIC DNA]</scope>
    <source>
        <strain evidence="2 3">MCCC 1K01500</strain>
    </source>
</reference>
<dbReference type="Gene3D" id="3.60.21.10">
    <property type="match status" value="1"/>
</dbReference>
<dbReference type="GO" id="GO:0016787">
    <property type="term" value="F:hydrolase activity"/>
    <property type="evidence" value="ECO:0007669"/>
    <property type="project" value="UniProtKB-KW"/>
</dbReference>
<evidence type="ECO:0000259" key="1">
    <source>
        <dbReference type="Pfam" id="PF00149"/>
    </source>
</evidence>
<keyword evidence="2" id="KW-0378">Hydrolase</keyword>
<organism evidence="2 3">
    <name type="scientific">Croceibacterium salegens</name>
    <dbReference type="NCBI Taxonomy" id="1737568"/>
    <lineage>
        <taxon>Bacteria</taxon>
        <taxon>Pseudomonadati</taxon>
        <taxon>Pseudomonadota</taxon>
        <taxon>Alphaproteobacteria</taxon>
        <taxon>Sphingomonadales</taxon>
        <taxon>Erythrobacteraceae</taxon>
        <taxon>Croceibacterium</taxon>
    </lineage>
</organism>
<sequence length="284" mass="30614">MKRVGGARRWSRRQIALLALLACVVPVVAKAWHDTMADPVVNRTSVALRGLDPADAPLTIALLSDIHVAGPDMPPERLERIVAKVNALKPDLVLIAGDLVSEKRTATHIYTPQEVVAPLGALRAPLGVFVVPGNHDHWFDLPALSRELQRRRIRLLANEAVQTGPLVVGGLDDAYTGAADLPMTLAAMDRLEGARIVFGHSPDTFPQVPSSVPLMFAGHTHCGQIAYPWGGAPAQLSNYGDRYGCGRIDEDGKTLVVGAGLGTSLIPVRLFTHPEIWLIELRAK</sequence>
<dbReference type="PANTHER" id="PTHR31302">
    <property type="entry name" value="TRANSMEMBRANE PROTEIN WITH METALLOPHOSPHOESTERASE DOMAIN-RELATED"/>
    <property type="match status" value="1"/>
</dbReference>
<name>A0A6I4SZ70_9SPHN</name>
<dbReference type="SUPFAM" id="SSF56300">
    <property type="entry name" value="Metallo-dependent phosphatases"/>
    <property type="match status" value="1"/>
</dbReference>
<protein>
    <submittedName>
        <fullName evidence="2">Phosphohydrolase</fullName>
    </submittedName>
</protein>